<dbReference type="EMBL" id="JADEYP010000019">
    <property type="protein sequence ID" value="MCA5005644.1"/>
    <property type="molecule type" value="Genomic_DNA"/>
</dbReference>
<sequence length="718" mass="83383">MITAELFSEFYSISNDQENEIWHQEFEISNETFDNLLRVFYEEVRLKGMDDALEYATKICTGVNRIVVSSVHQRIITDFLRFQICSSVLPLLSEAKLFNKLFHWIVNAISDEVSESVERSFHPDIIESFFAAQIPYVRERIIPNFICWSQNLFYYSRIDGGLQSLTKYYLDHQFKMLLGLCNRCFFYENLDIALAQIIVWSSNNNLPEIKKQATSAIMYLYESAGYPEKWKKNIEFALACCGHEYTSIAQMQWIDKLLDGRHELKAHEPMQLFALKHSSDIDEIIENWQTIKTSISTYHTFVNKNHHHENEISYEICMSFNLLSPVTYQLLANSKVDLLNELIGHYFQIPPEELIGSENIYVAPYTNEGAMYVRQNNVLFSEKDAYVFRKRITEAINNFLNWTVTIPDDFSYMAPVPSKYGVGVPNKLMGKDFENVLVDYFGLEEEKIKKTVTNSSGYYFYSTYQLPLQALFVKTFGYSPPLIQSFYKPLPARCLKHVLIWQGDCMTSELECNTICRIFEHHGVSYKRFNWHDAKKSDFLAEYHSSNYDLVWISCHGEFDHFAPYDSHLVLNMEVENIERQIISLSEIGQLDESQNGRRLLVLNACDGASTSLHNSPSSIGYGAKLSHKFQSLISHQWPADNNACLALGCLLTINLCQGHTYLDAYNISLKQFIDNEYHTLNEMQNKYKLGEFREDILFGQNIDHTNIFYYGSLAYLE</sequence>
<feature type="domain" description="CHAT" evidence="1">
    <location>
        <begin position="506"/>
        <end position="662"/>
    </location>
</feature>
<proteinExistence type="predicted"/>
<protein>
    <submittedName>
        <fullName evidence="2">CHAT domain-containing protein</fullName>
    </submittedName>
</protein>
<evidence type="ECO:0000313" key="2">
    <source>
        <dbReference type="EMBL" id="MCA5005644.1"/>
    </source>
</evidence>
<gene>
    <name evidence="2" type="ORF">IPZ78_10815</name>
</gene>
<reference evidence="2" key="1">
    <citation type="submission" date="2020-10" db="EMBL/GenBank/DDBJ databases">
        <authorList>
            <person name="Lu T."/>
            <person name="Wang Q."/>
            <person name="Han X."/>
        </authorList>
    </citation>
    <scope>NUCLEOTIDE SEQUENCE</scope>
    <source>
        <strain evidence="2">WQ 366</strain>
    </source>
</reference>
<dbReference type="InterPro" id="IPR024983">
    <property type="entry name" value="CHAT_dom"/>
</dbReference>
<comment type="caution">
    <text evidence="2">The sequence shown here is derived from an EMBL/GenBank/DDBJ whole genome shotgun (WGS) entry which is preliminary data.</text>
</comment>
<evidence type="ECO:0000259" key="1">
    <source>
        <dbReference type="Pfam" id="PF12770"/>
    </source>
</evidence>
<organism evidence="2 3">
    <name type="scientific">Sphingobacterium bovistauri</name>
    <dbReference type="NCBI Taxonomy" id="2781959"/>
    <lineage>
        <taxon>Bacteria</taxon>
        <taxon>Pseudomonadati</taxon>
        <taxon>Bacteroidota</taxon>
        <taxon>Sphingobacteriia</taxon>
        <taxon>Sphingobacteriales</taxon>
        <taxon>Sphingobacteriaceae</taxon>
        <taxon>Sphingobacterium</taxon>
    </lineage>
</organism>
<evidence type="ECO:0000313" key="3">
    <source>
        <dbReference type="Proteomes" id="UP001165302"/>
    </source>
</evidence>
<dbReference type="Pfam" id="PF12770">
    <property type="entry name" value="CHAT"/>
    <property type="match status" value="1"/>
</dbReference>
<accession>A0ABS7Z655</accession>
<dbReference type="Proteomes" id="UP001165302">
    <property type="component" value="Unassembled WGS sequence"/>
</dbReference>
<keyword evidence="3" id="KW-1185">Reference proteome</keyword>
<dbReference type="RefSeq" id="WP_225553572.1">
    <property type="nucleotide sequence ID" value="NZ_JADEYP010000019.1"/>
</dbReference>
<name>A0ABS7Z655_9SPHI</name>